<evidence type="ECO:0000313" key="3">
    <source>
        <dbReference type="Proteomes" id="UP001256827"/>
    </source>
</evidence>
<dbReference type="Gene3D" id="3.20.20.140">
    <property type="entry name" value="Metal-dependent hydrolases"/>
    <property type="match status" value="1"/>
</dbReference>
<dbReference type="InterPro" id="IPR004013">
    <property type="entry name" value="PHP_dom"/>
</dbReference>
<evidence type="ECO:0000313" key="2">
    <source>
        <dbReference type="EMBL" id="WNC13140.1"/>
    </source>
</evidence>
<gene>
    <name evidence="2" type="ORF">RGB73_20800</name>
</gene>
<dbReference type="PANTHER" id="PTHR42924">
    <property type="entry name" value="EXONUCLEASE"/>
    <property type="match status" value="1"/>
</dbReference>
<dbReference type="Gene3D" id="1.10.150.650">
    <property type="match status" value="1"/>
</dbReference>
<dbReference type="CDD" id="cd07438">
    <property type="entry name" value="PHP_HisPPase_AMP"/>
    <property type="match status" value="1"/>
</dbReference>
<dbReference type="EMBL" id="CP134050">
    <property type="protein sequence ID" value="WNC13140.1"/>
    <property type="molecule type" value="Genomic_DNA"/>
</dbReference>
<dbReference type="RefSeq" id="WP_310764628.1">
    <property type="nucleotide sequence ID" value="NZ_CP134050.1"/>
</dbReference>
<protein>
    <submittedName>
        <fullName evidence="2">PHP domain-containing protein</fullName>
    </submittedName>
</protein>
<dbReference type="InterPro" id="IPR016195">
    <property type="entry name" value="Pol/histidinol_Pase-like"/>
</dbReference>
<dbReference type="Pfam" id="PF02811">
    <property type="entry name" value="PHP"/>
    <property type="match status" value="1"/>
</dbReference>
<dbReference type="SUPFAM" id="SSF89550">
    <property type="entry name" value="PHP domain-like"/>
    <property type="match status" value="1"/>
</dbReference>
<dbReference type="InterPro" id="IPR052018">
    <property type="entry name" value="PHP_domain"/>
</dbReference>
<evidence type="ECO:0000259" key="1">
    <source>
        <dbReference type="SMART" id="SM00481"/>
    </source>
</evidence>
<dbReference type="Proteomes" id="UP001256827">
    <property type="component" value="Chromosome"/>
</dbReference>
<proteinExistence type="predicted"/>
<feature type="domain" description="Polymerase/histidinol phosphatase N-terminal" evidence="1">
    <location>
        <begin position="5"/>
        <end position="70"/>
    </location>
</feature>
<keyword evidence="3" id="KW-1185">Reference proteome</keyword>
<name>A0ABY9SZ65_BREBE</name>
<dbReference type="InterPro" id="IPR003141">
    <property type="entry name" value="Pol/His_phosphatase_N"/>
</dbReference>
<sequence length="284" mass="30765">MKKQADLHTHTKASDGTCDPAENVRLAKEAGLIAVAITDHDTVGGVAAAMEAAAGSGVEVIPGVEVSSVGRGQDIHVLGYFVPYEDAAFQEKLVGLRETRHQRNQLLIARLQELGIPITLENVYRRKQGTDKNIGRPHIAEELIELGVVSSIDEAFAKYLGKGGAAYVNPPRIAPQEAITLIKEAGGAAVLAHPGLYDDDELVQELIAFGLDGIEVYHPDNDAGQRERYTAWANEHDLVMTGGSDFHGWRGEEPFHAMLGSHTAPLEAVERLREIAEERKAGRK</sequence>
<accession>A0ABY9SZ65</accession>
<dbReference type="SMART" id="SM00481">
    <property type="entry name" value="POLIIIAc"/>
    <property type="match status" value="1"/>
</dbReference>
<dbReference type="PANTHER" id="PTHR42924:SF3">
    <property type="entry name" value="POLYMERASE_HISTIDINOL PHOSPHATASE N-TERMINAL DOMAIN-CONTAINING PROTEIN"/>
    <property type="match status" value="1"/>
</dbReference>
<reference evidence="2 3" key="1">
    <citation type="submission" date="2023-09" db="EMBL/GenBank/DDBJ databases">
        <title>Complete Genome and Methylome dissection of Bacillus brevis NEB573 original source of BbsI restriction endonuclease.</title>
        <authorList>
            <person name="Fomenkov A."/>
            <person name="Roberts R.D."/>
        </authorList>
    </citation>
    <scope>NUCLEOTIDE SEQUENCE [LARGE SCALE GENOMIC DNA]</scope>
    <source>
        <strain evidence="2 3">NEB573</strain>
    </source>
</reference>
<organism evidence="2 3">
    <name type="scientific">Brevibacillus brevis</name>
    <name type="common">Bacillus brevis</name>
    <dbReference type="NCBI Taxonomy" id="1393"/>
    <lineage>
        <taxon>Bacteria</taxon>
        <taxon>Bacillati</taxon>
        <taxon>Bacillota</taxon>
        <taxon>Bacilli</taxon>
        <taxon>Bacillales</taxon>
        <taxon>Paenibacillaceae</taxon>
        <taxon>Brevibacillus</taxon>
    </lineage>
</organism>